<protein>
    <submittedName>
        <fullName evidence="2">Uncharacterized protein</fullName>
    </submittedName>
</protein>
<dbReference type="Proteomes" id="UP001190700">
    <property type="component" value="Unassembled WGS sequence"/>
</dbReference>
<dbReference type="EMBL" id="LGRX02000603">
    <property type="protein sequence ID" value="KAK3288094.1"/>
    <property type="molecule type" value="Genomic_DNA"/>
</dbReference>
<accession>A0AAE0LKI2</accession>
<evidence type="ECO:0000313" key="2">
    <source>
        <dbReference type="EMBL" id="KAK3288094.1"/>
    </source>
</evidence>
<evidence type="ECO:0000256" key="1">
    <source>
        <dbReference type="SAM" id="SignalP"/>
    </source>
</evidence>
<feature type="chain" id="PRO_5041964962" evidence="1">
    <location>
        <begin position="16"/>
        <end position="386"/>
    </location>
</feature>
<evidence type="ECO:0000313" key="3">
    <source>
        <dbReference type="Proteomes" id="UP001190700"/>
    </source>
</evidence>
<dbReference type="Gene3D" id="3.30.420.240">
    <property type="match status" value="1"/>
</dbReference>
<organism evidence="2 3">
    <name type="scientific">Cymbomonas tetramitiformis</name>
    <dbReference type="NCBI Taxonomy" id="36881"/>
    <lineage>
        <taxon>Eukaryota</taxon>
        <taxon>Viridiplantae</taxon>
        <taxon>Chlorophyta</taxon>
        <taxon>Pyramimonadophyceae</taxon>
        <taxon>Pyramimonadales</taxon>
        <taxon>Pyramimonadaceae</taxon>
        <taxon>Cymbomonas</taxon>
    </lineage>
</organism>
<proteinExistence type="predicted"/>
<gene>
    <name evidence="2" type="ORF">CYMTET_4399</name>
</gene>
<reference evidence="2 3" key="1">
    <citation type="journal article" date="2015" name="Genome Biol. Evol.">
        <title>Comparative Genomics of a Bacterivorous Green Alga Reveals Evolutionary Causalities and Consequences of Phago-Mixotrophic Mode of Nutrition.</title>
        <authorList>
            <person name="Burns J.A."/>
            <person name="Paasch A."/>
            <person name="Narechania A."/>
            <person name="Kim E."/>
        </authorList>
    </citation>
    <scope>NUCLEOTIDE SEQUENCE [LARGE SCALE GENOMIC DNA]</scope>
    <source>
        <strain evidence="2 3">PLY_AMNH</strain>
    </source>
</reference>
<comment type="caution">
    <text evidence="2">The sequence shown here is derived from an EMBL/GenBank/DDBJ whole genome shotgun (WGS) entry which is preliminary data.</text>
</comment>
<keyword evidence="3" id="KW-1185">Reference proteome</keyword>
<sequence>MLLATLCFAFEGVASETFQRPERSVIILEEASRLDEAVFTEVIVPLLNVRDTALLAISTPLDENNFYSTLLRMKEPNSDEPMFYVLEVTLICPTCAERGVKDVCEHRRELLPPWKSDHRREEMTRMLFESQPQMYMQEQLGIPSGADACCYDRESLARFAKRVRYQVDTSTINPIGHNVYMAIDTCGGGNNMMAIVSGYLTVQHDLVVISMDATAVTSDNQLTHELSSHAQRLRDRMHATACIISIIEANYGGWVQASRVAQILQPYQPVRHLSADSSNLRRPGVLTTAESKERMRHELQRYLAENRVRMELREQGGTRVDDVQLLLKQLRQFEYVYKPGASRKHTECRRVITGKLHGRNDDLAIAMMLLAYWPLYHSLNGDRVLT</sequence>
<feature type="signal peptide" evidence="1">
    <location>
        <begin position="1"/>
        <end position="15"/>
    </location>
</feature>
<name>A0AAE0LKI2_9CHLO</name>
<dbReference type="AlphaFoldDB" id="A0AAE0LKI2"/>
<keyword evidence="1" id="KW-0732">Signal</keyword>